<proteinExistence type="predicted"/>
<dbReference type="CDD" id="cd00920">
    <property type="entry name" value="Cupredoxin"/>
    <property type="match status" value="1"/>
</dbReference>
<feature type="compositionally biased region" description="Low complexity" evidence="1">
    <location>
        <begin position="320"/>
        <end position="333"/>
    </location>
</feature>
<evidence type="ECO:0000313" key="5">
    <source>
        <dbReference type="Proteomes" id="UP000824998"/>
    </source>
</evidence>
<evidence type="ECO:0000256" key="3">
    <source>
        <dbReference type="SAM" id="SignalP"/>
    </source>
</evidence>
<keyword evidence="5" id="KW-1185">Reference proteome</keyword>
<name>A0A9P7YDS9_9HELO</name>
<evidence type="ECO:0008006" key="6">
    <source>
        <dbReference type="Google" id="ProtNLM"/>
    </source>
</evidence>
<feature type="region of interest" description="Disordered" evidence="1">
    <location>
        <begin position="314"/>
        <end position="333"/>
    </location>
</feature>
<dbReference type="SUPFAM" id="SSF49503">
    <property type="entry name" value="Cupredoxins"/>
    <property type="match status" value="1"/>
</dbReference>
<dbReference type="OrthoDB" id="2331100at2759"/>
<keyword evidence="2" id="KW-0812">Transmembrane</keyword>
<keyword evidence="2" id="KW-0472">Membrane</keyword>
<protein>
    <recommendedName>
        <fullName evidence="6">Extracellular serine-rich protein</fullName>
    </recommendedName>
</protein>
<sequence>MLKNVYILWSVVLVGVKLCYAQTSTSSAPAPTHTISVGADGLKFTPNEIEALVGDIIEYRFYPQNHSVARAAFGENPCIPYELTGPGRIGFWSGFKPVQTVGNDLPVFRIEVNDTNTFFFYCSSPGACSDGMVGVVNPNSTFSFKAQLNYTTKAKLFLSPGEGFPEEVAKTTSAGATPSPTPTSGANTAPATTSSATVPADHKHLSTGVIIGIALGGFAVLVLAAALMYMFGRQKTMKEIFRQSQLPPPNHNSFQPTPPGFSESHYPNMQKASMVGAYAPVKHYTSPGADQQHYRSASPPVDERTRMMGMGGAHQYDSHPTSAPGSPGYPSSAYTHEMESPELAGAAVGMRFVLFFDINSICIGLSSQWQVVVLVRPTLTLTSRPYNPDEIHRHMGPHELPVASPVTSPLRSPSVGNRPSRSGASRPFSYTDSESGYRPEKDSMLR</sequence>
<feature type="compositionally biased region" description="Basic and acidic residues" evidence="1">
    <location>
        <begin position="435"/>
        <end position="446"/>
    </location>
</feature>
<dbReference type="Proteomes" id="UP000824998">
    <property type="component" value="Unassembled WGS sequence"/>
</dbReference>
<feature type="compositionally biased region" description="Polar residues" evidence="1">
    <location>
        <begin position="405"/>
        <end position="434"/>
    </location>
</feature>
<keyword evidence="2" id="KW-1133">Transmembrane helix</keyword>
<dbReference type="Gene3D" id="2.60.40.420">
    <property type="entry name" value="Cupredoxins - blue copper proteins"/>
    <property type="match status" value="1"/>
</dbReference>
<dbReference type="InterPro" id="IPR008972">
    <property type="entry name" value="Cupredoxin"/>
</dbReference>
<feature type="signal peptide" evidence="3">
    <location>
        <begin position="1"/>
        <end position="21"/>
    </location>
</feature>
<evidence type="ECO:0000313" key="4">
    <source>
        <dbReference type="EMBL" id="KAG9232013.1"/>
    </source>
</evidence>
<dbReference type="AlphaFoldDB" id="A0A9P7YDS9"/>
<dbReference type="EMBL" id="MU251569">
    <property type="protein sequence ID" value="KAG9232013.1"/>
    <property type="molecule type" value="Genomic_DNA"/>
</dbReference>
<dbReference type="PANTHER" id="PTHR34883">
    <property type="entry name" value="SERINE-RICH PROTEIN, PUTATIVE-RELATED-RELATED"/>
    <property type="match status" value="1"/>
</dbReference>
<feature type="region of interest" description="Disordered" evidence="1">
    <location>
        <begin position="390"/>
        <end position="446"/>
    </location>
</feature>
<dbReference type="InterPro" id="IPR052953">
    <property type="entry name" value="Ser-rich/MCO-related"/>
</dbReference>
<evidence type="ECO:0000256" key="1">
    <source>
        <dbReference type="SAM" id="MobiDB-lite"/>
    </source>
</evidence>
<organism evidence="4 5">
    <name type="scientific">Amylocarpus encephaloides</name>
    <dbReference type="NCBI Taxonomy" id="45428"/>
    <lineage>
        <taxon>Eukaryota</taxon>
        <taxon>Fungi</taxon>
        <taxon>Dikarya</taxon>
        <taxon>Ascomycota</taxon>
        <taxon>Pezizomycotina</taxon>
        <taxon>Leotiomycetes</taxon>
        <taxon>Helotiales</taxon>
        <taxon>Helotiales incertae sedis</taxon>
        <taxon>Amylocarpus</taxon>
    </lineage>
</organism>
<keyword evidence="3" id="KW-0732">Signal</keyword>
<feature type="region of interest" description="Disordered" evidence="1">
    <location>
        <begin position="167"/>
        <end position="198"/>
    </location>
</feature>
<feature type="transmembrane region" description="Helical" evidence="2">
    <location>
        <begin position="209"/>
        <end position="232"/>
    </location>
</feature>
<evidence type="ECO:0000256" key="2">
    <source>
        <dbReference type="SAM" id="Phobius"/>
    </source>
</evidence>
<reference evidence="4" key="1">
    <citation type="journal article" date="2021" name="IMA Fungus">
        <title>Genomic characterization of three marine fungi, including Emericellopsis atlantica sp. nov. with signatures of a generalist lifestyle and marine biomass degradation.</title>
        <authorList>
            <person name="Hagestad O.C."/>
            <person name="Hou L."/>
            <person name="Andersen J.H."/>
            <person name="Hansen E.H."/>
            <person name="Altermark B."/>
            <person name="Li C."/>
            <person name="Kuhnert E."/>
            <person name="Cox R.J."/>
            <person name="Crous P.W."/>
            <person name="Spatafora J.W."/>
            <person name="Lail K."/>
            <person name="Amirebrahimi M."/>
            <person name="Lipzen A."/>
            <person name="Pangilinan J."/>
            <person name="Andreopoulos W."/>
            <person name="Hayes R.D."/>
            <person name="Ng V."/>
            <person name="Grigoriev I.V."/>
            <person name="Jackson S.A."/>
            <person name="Sutton T.D.S."/>
            <person name="Dobson A.D.W."/>
            <person name="Rama T."/>
        </authorList>
    </citation>
    <scope>NUCLEOTIDE SEQUENCE</scope>
    <source>
        <strain evidence="4">TRa018bII</strain>
    </source>
</reference>
<comment type="caution">
    <text evidence="4">The sequence shown here is derived from an EMBL/GenBank/DDBJ whole genome shotgun (WGS) entry which is preliminary data.</text>
</comment>
<accession>A0A9P7YDS9</accession>
<feature type="chain" id="PRO_5040306291" description="Extracellular serine-rich protein" evidence="3">
    <location>
        <begin position="22"/>
        <end position="446"/>
    </location>
</feature>
<gene>
    <name evidence="4" type="ORF">BJ875DRAFT_98988</name>
</gene>
<feature type="compositionally biased region" description="Low complexity" evidence="1">
    <location>
        <begin position="171"/>
        <end position="198"/>
    </location>
</feature>
<dbReference type="PANTHER" id="PTHR34883:SF19">
    <property type="entry name" value="EXTRACELLULAR SERINE-RICH PROTEIN"/>
    <property type="match status" value="1"/>
</dbReference>